<sequence length="315" mass="35617">MHLLLLSIGESKDSDITQGCQTKASLCPSSSPLTFVVDAPERLCEVLDCCKYQAYSLFKQSGSTSNWNDVTTVYARRDTVRLRIRKRKTEICLNRRNGAEQRRRVSDDQEELMRLFSSGTCIDAIFLVDTYDYKGQAGIGLVAEKLLASLASYFELGEQPHRSLEDARMALHVFKNCGAVLFLESEFPDVVENDVWFSPDDISIPSINVSLAPFYWGNPKIQILHKDVRLKLHCAHMNVRYGPRSSSPLTIVVDAPESLCEVLTCCDAQAYSLFEQSGSTSNWNDVITVYAKRNTVRLRIRKRKTEICLNRRKGA</sequence>
<name>A0A9Q1QSA9_9CARY</name>
<keyword evidence="5" id="KW-1185">Reference proteome</keyword>
<keyword evidence="2" id="KW-0378">Hydrolase</keyword>
<evidence type="ECO:0000256" key="3">
    <source>
        <dbReference type="ARBA" id="ARBA00022839"/>
    </source>
</evidence>
<accession>A0A9Q1QSA9</accession>
<proteinExistence type="predicted"/>
<protein>
    <submittedName>
        <fullName evidence="4">Uncharacterized protein</fullName>
    </submittedName>
</protein>
<comment type="caution">
    <text evidence="4">The sequence shown here is derived from an EMBL/GenBank/DDBJ whole genome shotgun (WGS) entry which is preliminary data.</text>
</comment>
<evidence type="ECO:0000313" key="4">
    <source>
        <dbReference type="EMBL" id="KAJ8452309.1"/>
    </source>
</evidence>
<gene>
    <name evidence="4" type="ORF">Cgig2_006114</name>
</gene>
<organism evidence="4 5">
    <name type="scientific">Carnegiea gigantea</name>
    <dbReference type="NCBI Taxonomy" id="171969"/>
    <lineage>
        <taxon>Eukaryota</taxon>
        <taxon>Viridiplantae</taxon>
        <taxon>Streptophyta</taxon>
        <taxon>Embryophyta</taxon>
        <taxon>Tracheophyta</taxon>
        <taxon>Spermatophyta</taxon>
        <taxon>Magnoliopsida</taxon>
        <taxon>eudicotyledons</taxon>
        <taxon>Gunneridae</taxon>
        <taxon>Pentapetalae</taxon>
        <taxon>Caryophyllales</taxon>
        <taxon>Cactineae</taxon>
        <taxon>Cactaceae</taxon>
        <taxon>Cactoideae</taxon>
        <taxon>Echinocereeae</taxon>
        <taxon>Carnegiea</taxon>
    </lineage>
</organism>
<dbReference type="EMBL" id="JAKOGI010000005">
    <property type="protein sequence ID" value="KAJ8452309.1"/>
    <property type="molecule type" value="Genomic_DNA"/>
</dbReference>
<keyword evidence="1" id="KW-0540">Nuclease</keyword>
<evidence type="ECO:0000256" key="2">
    <source>
        <dbReference type="ARBA" id="ARBA00022801"/>
    </source>
</evidence>
<evidence type="ECO:0000313" key="5">
    <source>
        <dbReference type="Proteomes" id="UP001153076"/>
    </source>
</evidence>
<dbReference type="PANTHER" id="PTHR30231:SF4">
    <property type="entry name" value="PROTEIN NEN2"/>
    <property type="match status" value="1"/>
</dbReference>
<dbReference type="OrthoDB" id="1624321at2759"/>
<dbReference type="Proteomes" id="UP001153076">
    <property type="component" value="Unassembled WGS sequence"/>
</dbReference>
<keyword evidence="3" id="KW-0269">Exonuclease</keyword>
<dbReference type="PANTHER" id="PTHR30231">
    <property type="entry name" value="DNA POLYMERASE III SUBUNIT EPSILON"/>
    <property type="match status" value="1"/>
</dbReference>
<dbReference type="AlphaFoldDB" id="A0A9Q1QSA9"/>
<evidence type="ECO:0000256" key="1">
    <source>
        <dbReference type="ARBA" id="ARBA00022722"/>
    </source>
</evidence>
<dbReference type="GO" id="GO:0008408">
    <property type="term" value="F:3'-5' exonuclease activity"/>
    <property type="evidence" value="ECO:0007669"/>
    <property type="project" value="TreeGrafter"/>
</dbReference>
<reference evidence="4" key="1">
    <citation type="submission" date="2022-04" db="EMBL/GenBank/DDBJ databases">
        <title>Carnegiea gigantea Genome sequencing and assembly v2.</title>
        <authorList>
            <person name="Copetti D."/>
            <person name="Sanderson M.J."/>
            <person name="Burquez A."/>
            <person name="Wojciechowski M.F."/>
        </authorList>
    </citation>
    <scope>NUCLEOTIDE SEQUENCE</scope>
    <source>
        <strain evidence="4">SGP5-SGP5p</strain>
        <tissue evidence="4">Aerial part</tissue>
    </source>
</reference>